<reference evidence="2" key="2">
    <citation type="submission" date="2020-05" db="UniProtKB">
        <authorList>
            <consortium name="EnsemblMetazoa"/>
        </authorList>
    </citation>
    <scope>IDENTIFICATION</scope>
</reference>
<gene>
    <name evidence="1" type="ORF">ZHAS_00015077</name>
</gene>
<dbReference type="EnsemblMetazoa" id="ASIC015077-RA">
    <property type="protein sequence ID" value="ASIC015077-PA"/>
    <property type="gene ID" value="ASIC015077"/>
</dbReference>
<protein>
    <submittedName>
        <fullName evidence="1 2">Uncharacterized protein</fullName>
    </submittedName>
</protein>
<dbReference type="Proteomes" id="UP000030765">
    <property type="component" value="Unassembled WGS sequence"/>
</dbReference>
<sequence length="122" mass="13190">MVSIAAKLHMGVIGLERPVSESIPVSRCGVCMAARYTHGTAASTTSDKGICELSDAIDRLEGGLVSTGAGEMQAVTIRRRAVICLPELNEQFLLLIAKWYQEKDKVSSANVLQMGRKFKNHG</sequence>
<reference evidence="1 3" key="1">
    <citation type="journal article" date="2014" name="BMC Genomics">
        <title>Genome sequence of Anopheles sinensis provides insight into genetics basis of mosquito competence for malaria parasites.</title>
        <authorList>
            <person name="Zhou D."/>
            <person name="Zhang D."/>
            <person name="Ding G."/>
            <person name="Shi L."/>
            <person name="Hou Q."/>
            <person name="Ye Y."/>
            <person name="Xu Y."/>
            <person name="Zhou H."/>
            <person name="Xiong C."/>
            <person name="Li S."/>
            <person name="Yu J."/>
            <person name="Hong S."/>
            <person name="Yu X."/>
            <person name="Zou P."/>
            <person name="Chen C."/>
            <person name="Chang X."/>
            <person name="Wang W."/>
            <person name="Lv Y."/>
            <person name="Sun Y."/>
            <person name="Ma L."/>
            <person name="Shen B."/>
            <person name="Zhu C."/>
        </authorList>
    </citation>
    <scope>NUCLEOTIDE SEQUENCE [LARGE SCALE GENOMIC DNA]</scope>
</reference>
<proteinExistence type="predicted"/>
<dbReference type="VEuPathDB" id="VectorBase:ASIC015077"/>
<keyword evidence="3" id="KW-1185">Reference proteome</keyword>
<accession>A0A084WAA3</accession>
<evidence type="ECO:0000313" key="1">
    <source>
        <dbReference type="EMBL" id="KFB47147.1"/>
    </source>
</evidence>
<dbReference type="EMBL" id="KE525327">
    <property type="protein sequence ID" value="KFB47147.1"/>
    <property type="molecule type" value="Genomic_DNA"/>
</dbReference>
<evidence type="ECO:0000313" key="3">
    <source>
        <dbReference type="Proteomes" id="UP000030765"/>
    </source>
</evidence>
<organism evidence="1">
    <name type="scientific">Anopheles sinensis</name>
    <name type="common">Mosquito</name>
    <dbReference type="NCBI Taxonomy" id="74873"/>
    <lineage>
        <taxon>Eukaryota</taxon>
        <taxon>Metazoa</taxon>
        <taxon>Ecdysozoa</taxon>
        <taxon>Arthropoda</taxon>
        <taxon>Hexapoda</taxon>
        <taxon>Insecta</taxon>
        <taxon>Pterygota</taxon>
        <taxon>Neoptera</taxon>
        <taxon>Endopterygota</taxon>
        <taxon>Diptera</taxon>
        <taxon>Nematocera</taxon>
        <taxon>Culicoidea</taxon>
        <taxon>Culicidae</taxon>
        <taxon>Anophelinae</taxon>
        <taxon>Anopheles</taxon>
    </lineage>
</organism>
<name>A0A084WAA3_ANOSI</name>
<dbReference type="AlphaFoldDB" id="A0A084WAA3"/>
<dbReference type="EMBL" id="ATLV01022056">
    <property type="status" value="NOT_ANNOTATED_CDS"/>
    <property type="molecule type" value="Genomic_DNA"/>
</dbReference>
<evidence type="ECO:0000313" key="2">
    <source>
        <dbReference type="EnsemblMetazoa" id="ASIC015077-PA"/>
    </source>
</evidence>